<feature type="transmembrane region" description="Helical" evidence="10">
    <location>
        <begin position="152"/>
        <end position="170"/>
    </location>
</feature>
<feature type="transmembrane region" description="Helical" evidence="10">
    <location>
        <begin position="374"/>
        <end position="392"/>
    </location>
</feature>
<dbReference type="RefSeq" id="WP_390223704.1">
    <property type="nucleotide sequence ID" value="NZ_JBHTAA010000005.1"/>
</dbReference>
<proteinExistence type="predicted"/>
<accession>A0ABD5ZFZ3</accession>
<comment type="caution">
    <text evidence="11">The sequence shown here is derived from an EMBL/GenBank/DDBJ whole genome shotgun (WGS) entry which is preliminary data.</text>
</comment>
<dbReference type="InterPro" id="IPR050222">
    <property type="entry name" value="MATE_MdtK"/>
</dbReference>
<dbReference type="InterPro" id="IPR048279">
    <property type="entry name" value="MdtK-like"/>
</dbReference>
<evidence type="ECO:0000313" key="11">
    <source>
        <dbReference type="EMBL" id="MFC7204204.1"/>
    </source>
</evidence>
<dbReference type="PANTHER" id="PTHR43298:SF2">
    <property type="entry name" value="FMN_FAD EXPORTER YEEO-RELATED"/>
    <property type="match status" value="1"/>
</dbReference>
<evidence type="ECO:0000313" key="12">
    <source>
        <dbReference type="Proteomes" id="UP001596481"/>
    </source>
</evidence>
<feature type="transmembrane region" description="Helical" evidence="10">
    <location>
        <begin position="438"/>
        <end position="458"/>
    </location>
</feature>
<dbReference type="GO" id="GO:0015297">
    <property type="term" value="F:antiporter activity"/>
    <property type="evidence" value="ECO:0007669"/>
    <property type="project" value="UniProtKB-KW"/>
</dbReference>
<keyword evidence="4" id="KW-1003">Cell membrane</keyword>
<dbReference type="AlphaFoldDB" id="A0ABD5ZFZ3"/>
<evidence type="ECO:0000256" key="1">
    <source>
        <dbReference type="ARBA" id="ARBA00004651"/>
    </source>
</evidence>
<dbReference type="GO" id="GO:0005886">
    <property type="term" value="C:plasma membrane"/>
    <property type="evidence" value="ECO:0007669"/>
    <property type="project" value="UniProtKB-SubCell"/>
</dbReference>
<keyword evidence="5 10" id="KW-0812">Transmembrane</keyword>
<feature type="transmembrane region" description="Helical" evidence="10">
    <location>
        <begin position="52"/>
        <end position="70"/>
    </location>
</feature>
<name>A0ABD5ZFZ3_9EURY</name>
<dbReference type="PIRSF" id="PIRSF006603">
    <property type="entry name" value="DinF"/>
    <property type="match status" value="1"/>
</dbReference>
<evidence type="ECO:0000256" key="5">
    <source>
        <dbReference type="ARBA" id="ARBA00022692"/>
    </source>
</evidence>
<evidence type="ECO:0000256" key="9">
    <source>
        <dbReference type="ARBA" id="ARBA00031636"/>
    </source>
</evidence>
<evidence type="ECO:0000256" key="6">
    <source>
        <dbReference type="ARBA" id="ARBA00022989"/>
    </source>
</evidence>
<dbReference type="Pfam" id="PF01554">
    <property type="entry name" value="MatE"/>
    <property type="match status" value="2"/>
</dbReference>
<dbReference type="GO" id="GO:0006811">
    <property type="term" value="P:monoatomic ion transport"/>
    <property type="evidence" value="ECO:0007669"/>
    <property type="project" value="UniProtKB-KW"/>
</dbReference>
<reference evidence="11 12" key="1">
    <citation type="journal article" date="2019" name="Int. J. Syst. Evol. Microbiol.">
        <title>The Global Catalogue of Microorganisms (GCM) 10K type strain sequencing project: providing services to taxonomists for standard genome sequencing and annotation.</title>
        <authorList>
            <consortium name="The Broad Institute Genomics Platform"/>
            <consortium name="The Broad Institute Genome Sequencing Center for Infectious Disease"/>
            <person name="Wu L."/>
            <person name="Ma J."/>
        </authorList>
    </citation>
    <scope>NUCLEOTIDE SEQUENCE [LARGE SCALE GENOMIC DNA]</scope>
    <source>
        <strain evidence="11 12">DSM 29988</strain>
    </source>
</reference>
<dbReference type="NCBIfam" id="TIGR00797">
    <property type="entry name" value="matE"/>
    <property type="match status" value="1"/>
</dbReference>
<keyword evidence="6 10" id="KW-1133">Transmembrane helix</keyword>
<evidence type="ECO:0000256" key="3">
    <source>
        <dbReference type="ARBA" id="ARBA00022449"/>
    </source>
</evidence>
<protein>
    <recommendedName>
        <fullName evidence="9">Multidrug-efflux transporter</fullName>
    </recommendedName>
</protein>
<evidence type="ECO:0000256" key="8">
    <source>
        <dbReference type="ARBA" id="ARBA00023136"/>
    </source>
</evidence>
<evidence type="ECO:0000256" key="2">
    <source>
        <dbReference type="ARBA" id="ARBA00022448"/>
    </source>
</evidence>
<evidence type="ECO:0000256" key="4">
    <source>
        <dbReference type="ARBA" id="ARBA00022475"/>
    </source>
</evidence>
<feature type="transmembrane region" description="Helical" evidence="10">
    <location>
        <begin position="346"/>
        <end position="368"/>
    </location>
</feature>
<feature type="transmembrane region" description="Helical" evidence="10">
    <location>
        <begin position="76"/>
        <end position="95"/>
    </location>
</feature>
<keyword evidence="2" id="KW-0813">Transport</keyword>
<dbReference type="PANTHER" id="PTHR43298">
    <property type="entry name" value="MULTIDRUG RESISTANCE PROTEIN NORM-RELATED"/>
    <property type="match status" value="1"/>
</dbReference>
<keyword evidence="3" id="KW-0050">Antiport</keyword>
<feature type="transmembrane region" description="Helical" evidence="10">
    <location>
        <begin position="191"/>
        <end position="209"/>
    </location>
</feature>
<keyword evidence="7" id="KW-0406">Ion transport</keyword>
<comment type="subcellular location">
    <subcellularLocation>
        <location evidence="1">Cell membrane</location>
        <topology evidence="1">Multi-pass membrane protein</topology>
    </subcellularLocation>
</comment>
<gene>
    <name evidence="11" type="ORF">ACFQJC_11820</name>
</gene>
<evidence type="ECO:0000256" key="7">
    <source>
        <dbReference type="ARBA" id="ARBA00023065"/>
    </source>
</evidence>
<keyword evidence="8 10" id="KW-0472">Membrane</keyword>
<feature type="transmembrane region" description="Helical" evidence="10">
    <location>
        <begin position="115"/>
        <end position="132"/>
    </location>
</feature>
<feature type="transmembrane region" description="Helical" evidence="10">
    <location>
        <begin position="413"/>
        <end position="432"/>
    </location>
</feature>
<dbReference type="EMBL" id="JBHTAA010000005">
    <property type="protein sequence ID" value="MFC7204204.1"/>
    <property type="molecule type" value="Genomic_DNA"/>
</dbReference>
<evidence type="ECO:0000256" key="10">
    <source>
        <dbReference type="SAM" id="Phobius"/>
    </source>
</evidence>
<dbReference type="CDD" id="cd13137">
    <property type="entry name" value="MATE_NorM_like"/>
    <property type="match status" value="1"/>
</dbReference>
<sequence>MPSVPNPIRALIVGIGLLLSRAGLVDRERAVRIADLSWPRIITGLARMSKNAVDVAMVGIVLGPVAITGVGFAGPFWGLAFAIGGGVAGGTIALVSQRYGAEAYEQLGTAVRSSGLLVVLATVPITAIFWSFPVELLSVLTNDQQAIEFGAAYLRIVGFGVPFAGLNLVGSRVLVGTDDAYTAMVLRATGALLNIAMNAVFIFGVGLGVEGAALGTVLSNAIVTGGFILGLSRGSLPGVGEFPVQIDFFGSYVDLRTLRDLVEIGLPVMGRGLVWTVAEFPMLAILAIFGTDVVAAFVITRRIWGLMNTPGWGFGLASSSLVGQALGDNDEETAEAYGNEIIRFAVATYLVSAVLVALFANQIVALFVENSGGRVVPTAVTLVYVACVAVILQGVSGGSAGPLDASGDTRWTFGSQFFGMFCGSIPLAYLGATTSLGLAGLYLAFLAETTIPAALNYYRFRTGTWKKVSRSYRPGAAADD</sequence>
<organism evidence="11 12">
    <name type="scientific">Haloferax namakaokahaiae</name>
    <dbReference type="NCBI Taxonomy" id="1748331"/>
    <lineage>
        <taxon>Archaea</taxon>
        <taxon>Methanobacteriati</taxon>
        <taxon>Methanobacteriota</taxon>
        <taxon>Stenosarchaea group</taxon>
        <taxon>Halobacteria</taxon>
        <taxon>Halobacteriales</taxon>
        <taxon>Haloferacaceae</taxon>
        <taxon>Haloferax</taxon>
    </lineage>
</organism>
<keyword evidence="12" id="KW-1185">Reference proteome</keyword>
<feature type="transmembrane region" description="Helical" evidence="10">
    <location>
        <begin position="280"/>
        <end position="299"/>
    </location>
</feature>
<dbReference type="Proteomes" id="UP001596481">
    <property type="component" value="Unassembled WGS sequence"/>
</dbReference>
<dbReference type="InterPro" id="IPR002528">
    <property type="entry name" value="MATE_fam"/>
</dbReference>